<comment type="similarity">
    <text evidence="1">Belongs to the CdaR family.</text>
</comment>
<name>A0AAU7VZB2_9MICO</name>
<dbReference type="PANTHER" id="PTHR33744">
    <property type="entry name" value="CARBOHYDRATE DIACID REGULATOR"/>
    <property type="match status" value="1"/>
</dbReference>
<dbReference type="AlphaFoldDB" id="A0AAU7VZB2"/>
<evidence type="ECO:0000256" key="1">
    <source>
        <dbReference type="ARBA" id="ARBA00006754"/>
    </source>
</evidence>
<evidence type="ECO:0000259" key="3">
    <source>
        <dbReference type="Pfam" id="PF17853"/>
    </source>
</evidence>
<gene>
    <name evidence="4" type="ORF">ABS642_00165</name>
</gene>
<dbReference type="Gene3D" id="1.10.10.2840">
    <property type="entry name" value="PucR C-terminal helix-turn-helix domain"/>
    <property type="match status" value="1"/>
</dbReference>
<dbReference type="InterPro" id="IPR051448">
    <property type="entry name" value="CdaR-like_regulators"/>
</dbReference>
<reference evidence="4" key="1">
    <citation type="submission" date="2024-06" db="EMBL/GenBank/DDBJ databases">
        <title>Draft genome sequence of Microbacterium sp. strain A8/3-1, isolated from Oxytropis tragacanthoides Fisch. ex DC. Root nodules in the Altai region of Russia.</title>
        <authorList>
            <person name="Sazanova A."/>
            <person name="Guro P."/>
            <person name="Kuznetsova I."/>
            <person name="Belimov A."/>
            <person name="Safronova V."/>
        </authorList>
    </citation>
    <scope>NUCLEOTIDE SEQUENCE</scope>
    <source>
        <strain evidence="4">A8/3-1</strain>
    </source>
</reference>
<dbReference type="InterPro" id="IPR025736">
    <property type="entry name" value="PucR_C-HTH_dom"/>
</dbReference>
<organism evidence="4">
    <name type="scientific">Microbacterium sp. A8/3-1</name>
    <dbReference type="NCBI Taxonomy" id="3160749"/>
    <lineage>
        <taxon>Bacteria</taxon>
        <taxon>Bacillati</taxon>
        <taxon>Actinomycetota</taxon>
        <taxon>Actinomycetes</taxon>
        <taxon>Micrococcales</taxon>
        <taxon>Microbacteriaceae</taxon>
        <taxon>Microbacterium</taxon>
    </lineage>
</organism>
<accession>A0AAU7VZB2</accession>
<dbReference type="InterPro" id="IPR042070">
    <property type="entry name" value="PucR_C-HTH_sf"/>
</dbReference>
<dbReference type="InterPro" id="IPR041522">
    <property type="entry name" value="CdaR_GGDEF"/>
</dbReference>
<dbReference type="Pfam" id="PF17853">
    <property type="entry name" value="GGDEF_2"/>
    <property type="match status" value="1"/>
</dbReference>
<dbReference type="EMBL" id="CP158357">
    <property type="protein sequence ID" value="XBX78541.1"/>
    <property type="molecule type" value="Genomic_DNA"/>
</dbReference>
<dbReference type="Pfam" id="PF13556">
    <property type="entry name" value="HTH_30"/>
    <property type="match status" value="1"/>
</dbReference>
<feature type="domain" description="PucR C-terminal helix-turn-helix" evidence="2">
    <location>
        <begin position="471"/>
        <end position="525"/>
    </location>
</feature>
<feature type="domain" description="CdaR GGDEF-like" evidence="3">
    <location>
        <begin position="291"/>
        <end position="415"/>
    </location>
</feature>
<sequence length="533" mass="56280">MTTEHAPASTTTLGTLLDTLGSTVLRALALPKGRDRSAGHPLIFDPDSADPHADDSIVLAPGRPSAELMDWAAETGAAALVVRAGAIDASAWGEAARRTGVAVLESSPDVTWGRLYTLIDAIKTMSGPVSDSDSRHSIDLFRLANDVALRTGGAVTIEDLAMRVLAYSTIPGQEVDGLRRDGILGRRVPDHPSNAEEYATVLRSMTAVRSLPTDEDLPRLAIAVRDRGEALGSIWVLEGSTPLSEDAPEVLAEAAQRAAAQLARFNLVADADRRQRTERLGWLIRGSGATASIAGHFGLEPSSPTTVIVIDRIAEHRGSRSSVSMHTAAAYVGDLLRTGLSAYRIPAAAGAIDGRAMAVAGTSADTAVLQSIIATVLARANESIGGGWRAGVSSTFPGLSGIPSAAAQAAQAWRVVAHMPGHGEIGLHERLGPELLLMEIHSSLGQSELVSGEPLRTLVAHDAANGTDYIKSLSRWIGANYDVARAAELLMLHSNTLRHRLRRIAEVIDIDDPDLRLVLALQLRLQEIDASAV</sequence>
<protein>
    <submittedName>
        <fullName evidence="4">Helix-turn-helix domain-containing protein</fullName>
    </submittedName>
</protein>
<dbReference type="PANTHER" id="PTHR33744:SF17">
    <property type="entry name" value="CONSERVED PROTEIN"/>
    <property type="match status" value="1"/>
</dbReference>
<evidence type="ECO:0000313" key="4">
    <source>
        <dbReference type="EMBL" id="XBX78541.1"/>
    </source>
</evidence>
<proteinExistence type="inferred from homology"/>
<evidence type="ECO:0000259" key="2">
    <source>
        <dbReference type="Pfam" id="PF13556"/>
    </source>
</evidence>
<dbReference type="RefSeq" id="WP_350351794.1">
    <property type="nucleotide sequence ID" value="NZ_CP158357.1"/>
</dbReference>